<comment type="caution">
    <text evidence="2">The sequence shown here is derived from an EMBL/GenBank/DDBJ whole genome shotgun (WGS) entry which is preliminary data.</text>
</comment>
<protein>
    <submittedName>
        <fullName evidence="2">PilN domain-containing protein</fullName>
    </submittedName>
</protein>
<evidence type="ECO:0000256" key="1">
    <source>
        <dbReference type="SAM" id="Phobius"/>
    </source>
</evidence>
<keyword evidence="3" id="KW-1185">Reference proteome</keyword>
<proteinExistence type="predicted"/>
<keyword evidence="1" id="KW-1133">Transmembrane helix</keyword>
<dbReference type="RefSeq" id="WP_187006393.1">
    <property type="nucleotide sequence ID" value="NZ_JACRWD010000003.1"/>
</dbReference>
<sequence>MDNIKSINFFNEKEKYKKDVNILNLIVLGTILIMLLLDAIKVYELNDLEIYVNESKKAIDNLDGVNTTNVNGLHIKKVNNIIQLIQNDNIENIEIDNNILKLKGKVSSSQEIKYYVKLLQNIKDLKIEPNINSINREGELYKFEITARIGVKNEG</sequence>
<name>A0ABR7K521_9FIRM</name>
<accession>A0ABR7K521</accession>
<keyword evidence="1" id="KW-0472">Membrane</keyword>
<gene>
    <name evidence="2" type="ORF">H8891_10325</name>
</gene>
<evidence type="ECO:0000313" key="2">
    <source>
        <dbReference type="EMBL" id="MBC6004199.1"/>
    </source>
</evidence>
<dbReference type="Proteomes" id="UP000611796">
    <property type="component" value="Unassembled WGS sequence"/>
</dbReference>
<evidence type="ECO:0000313" key="3">
    <source>
        <dbReference type="Proteomes" id="UP000611796"/>
    </source>
</evidence>
<reference evidence="2 3" key="1">
    <citation type="submission" date="2020-08" db="EMBL/GenBank/DDBJ databases">
        <authorList>
            <person name="Liu C."/>
            <person name="Sun Q."/>
        </authorList>
    </citation>
    <scope>NUCLEOTIDE SEQUENCE [LARGE SCALE GENOMIC DNA]</scope>
    <source>
        <strain evidence="2 3">NSJ-45</strain>
    </source>
</reference>
<feature type="transmembrane region" description="Helical" evidence="1">
    <location>
        <begin position="21"/>
        <end position="40"/>
    </location>
</feature>
<keyword evidence="1" id="KW-0812">Transmembrane</keyword>
<organism evidence="2 3">
    <name type="scientific">Paeniclostridium hominis</name>
    <dbReference type="NCBI Taxonomy" id="2764329"/>
    <lineage>
        <taxon>Bacteria</taxon>
        <taxon>Bacillati</taxon>
        <taxon>Bacillota</taxon>
        <taxon>Clostridia</taxon>
        <taxon>Peptostreptococcales</taxon>
        <taxon>Peptostreptococcaceae</taxon>
        <taxon>Paeniclostridium</taxon>
    </lineage>
</organism>
<dbReference type="EMBL" id="JACRWD010000003">
    <property type="protein sequence ID" value="MBC6004199.1"/>
    <property type="molecule type" value="Genomic_DNA"/>
</dbReference>